<dbReference type="PATRIC" id="fig|1226633.4.peg.465"/>
<dbReference type="SMART" id="SM01120">
    <property type="entry name" value="Dak2"/>
    <property type="match status" value="1"/>
</dbReference>
<keyword evidence="1" id="KW-0808">Transferase</keyword>
<dbReference type="OrthoDB" id="9800291at2"/>
<protein>
    <submittedName>
        <fullName evidence="3">Diguanylate cyclase</fullName>
    </submittedName>
</protein>
<dbReference type="GeneID" id="75075542"/>
<evidence type="ECO:0000313" key="3">
    <source>
        <dbReference type="EMBL" id="KID49986.1"/>
    </source>
</evidence>
<dbReference type="Pfam" id="PF02734">
    <property type="entry name" value="Dak2"/>
    <property type="match status" value="1"/>
</dbReference>
<accession>A0A017H4V3</accession>
<dbReference type="RefSeq" id="WP_005963484.1">
    <property type="nucleotide sequence ID" value="NZ_AOJP01000011.1"/>
</dbReference>
<dbReference type="SUPFAM" id="SSF101473">
    <property type="entry name" value="DhaL-like"/>
    <property type="match status" value="1"/>
</dbReference>
<organism evidence="3 4">
    <name type="scientific">Fusobacterium necrophorum subsp. funduliforme B35</name>
    <dbReference type="NCBI Taxonomy" id="1226633"/>
    <lineage>
        <taxon>Bacteria</taxon>
        <taxon>Fusobacteriati</taxon>
        <taxon>Fusobacteriota</taxon>
        <taxon>Fusobacteriia</taxon>
        <taxon>Fusobacteriales</taxon>
        <taxon>Fusobacteriaceae</taxon>
        <taxon>Fusobacterium</taxon>
    </lineage>
</organism>
<dbReference type="GO" id="GO:0005829">
    <property type="term" value="C:cytosol"/>
    <property type="evidence" value="ECO:0007669"/>
    <property type="project" value="TreeGrafter"/>
</dbReference>
<dbReference type="NCBIfam" id="TIGR02365">
    <property type="entry name" value="dha_L_ycgS"/>
    <property type="match status" value="1"/>
</dbReference>
<dbReference type="PANTHER" id="PTHR28629">
    <property type="entry name" value="TRIOKINASE/FMN CYCLASE"/>
    <property type="match status" value="1"/>
</dbReference>
<dbReference type="FunFam" id="1.25.40.340:FF:000002">
    <property type="entry name" value="Dihydroxyacetone kinase, L subunit"/>
    <property type="match status" value="1"/>
</dbReference>
<name>A0A017H4V3_9FUSO</name>
<dbReference type="InterPro" id="IPR004007">
    <property type="entry name" value="DhaL_dom"/>
</dbReference>
<dbReference type="InterPro" id="IPR012737">
    <property type="entry name" value="DhaK_L_YcgS"/>
</dbReference>
<proteinExistence type="predicted"/>
<dbReference type="InterPro" id="IPR036117">
    <property type="entry name" value="DhaL_dom_sf"/>
</dbReference>
<dbReference type="GO" id="GO:0004371">
    <property type="term" value="F:glycerone kinase activity"/>
    <property type="evidence" value="ECO:0007669"/>
    <property type="project" value="InterPro"/>
</dbReference>
<comment type="caution">
    <text evidence="3">The sequence shown here is derived from an EMBL/GenBank/DDBJ whole genome shotgun (WGS) entry which is preliminary data.</text>
</comment>
<evidence type="ECO:0000313" key="4">
    <source>
        <dbReference type="Proteomes" id="UP000031184"/>
    </source>
</evidence>
<dbReference type="PROSITE" id="PS51480">
    <property type="entry name" value="DHAL"/>
    <property type="match status" value="1"/>
</dbReference>
<dbReference type="Gene3D" id="1.25.40.340">
    <property type="match status" value="1"/>
</dbReference>
<dbReference type="EMBL" id="AUZI01000010">
    <property type="protein sequence ID" value="KID49986.1"/>
    <property type="molecule type" value="Genomic_DNA"/>
</dbReference>
<dbReference type="InterPro" id="IPR050861">
    <property type="entry name" value="Dihydroxyacetone_Kinase"/>
</dbReference>
<gene>
    <name evidence="3" type="ORF">C095_02340</name>
</gene>
<dbReference type="PANTHER" id="PTHR28629:SF4">
    <property type="entry name" value="TRIOKINASE_FMN CYCLASE"/>
    <property type="match status" value="1"/>
</dbReference>
<dbReference type="GO" id="GO:0019563">
    <property type="term" value="P:glycerol catabolic process"/>
    <property type="evidence" value="ECO:0007669"/>
    <property type="project" value="TreeGrafter"/>
</dbReference>
<dbReference type="Proteomes" id="UP000031184">
    <property type="component" value="Unassembled WGS sequence"/>
</dbReference>
<evidence type="ECO:0000256" key="2">
    <source>
        <dbReference type="ARBA" id="ARBA00022777"/>
    </source>
</evidence>
<evidence type="ECO:0000256" key="1">
    <source>
        <dbReference type="ARBA" id="ARBA00022679"/>
    </source>
</evidence>
<keyword evidence="2" id="KW-0418">Kinase</keyword>
<reference evidence="3 4" key="1">
    <citation type="submission" date="2013-08" db="EMBL/GenBank/DDBJ databases">
        <title>An opportunistic ruminal bacterium that causes liver abscesses in cattle.</title>
        <authorList>
            <person name="Benahmed F.H."/>
            <person name="Rasmussen M."/>
            <person name="Harbottle H."/>
            <person name="Soppet D."/>
            <person name="Nagaraja T.G."/>
            <person name="Davidson M."/>
        </authorList>
    </citation>
    <scope>NUCLEOTIDE SEQUENCE [LARGE SCALE GENOMIC DNA]</scope>
    <source>
        <strain evidence="3 4">B35</strain>
    </source>
</reference>
<sequence>MLLEIIEKIADEIINNKEYLTELDRVIGDGDHGVNLARGFEEIKVQLPTYSSLSYSDIFQKMGMALLTKVGGASGAIYGTAFMSAAMYCKGKTELEKEDLVAILKTMIEGIQKRGKATLGEKTLLDTILPVYDFLQKKLEGGEDIFSTPEEIQKIAEKGMESTKDIIATKGRASYVGERSLGHIDPGAASSYLMIKVICETIK</sequence>
<dbReference type="AlphaFoldDB" id="A0A017H4V3"/>